<reference evidence="1" key="1">
    <citation type="submission" date="2011-11" db="EMBL/GenBank/DDBJ databases">
        <title>The Genome Sequence of Fusarium oxysporum PHW808.</title>
        <authorList>
            <consortium name="The Broad Institute Genome Sequencing Platform"/>
            <person name="Ma L.-J."/>
            <person name="Gale L.R."/>
            <person name="Schwartz D.C."/>
            <person name="Zhou S."/>
            <person name="Corby-Kistler H."/>
            <person name="Young S.K."/>
            <person name="Zeng Q."/>
            <person name="Gargeya S."/>
            <person name="Fitzgerald M."/>
            <person name="Haas B."/>
            <person name="Abouelleil A."/>
            <person name="Alvarado L."/>
            <person name="Arachchi H.M."/>
            <person name="Berlin A."/>
            <person name="Brown A."/>
            <person name="Chapman S.B."/>
            <person name="Chen Z."/>
            <person name="Dunbar C."/>
            <person name="Freedman E."/>
            <person name="Gearin G."/>
            <person name="Goldberg J."/>
            <person name="Griggs A."/>
            <person name="Gujja S."/>
            <person name="Heiman D."/>
            <person name="Howarth C."/>
            <person name="Larson L."/>
            <person name="Lui A."/>
            <person name="MacDonald P.J.P."/>
            <person name="Montmayeur A."/>
            <person name="Murphy C."/>
            <person name="Neiman D."/>
            <person name="Pearson M."/>
            <person name="Priest M."/>
            <person name="Roberts A."/>
            <person name="Saif S."/>
            <person name="Shea T."/>
            <person name="Shenoy N."/>
            <person name="Sisk P."/>
            <person name="Stolte C."/>
            <person name="Sykes S."/>
            <person name="Wortman J."/>
            <person name="Nusbaum C."/>
            <person name="Birren B."/>
        </authorList>
    </citation>
    <scope>NUCLEOTIDE SEQUENCE [LARGE SCALE GENOMIC DNA]</scope>
    <source>
        <strain evidence="1">54008</strain>
    </source>
</reference>
<dbReference type="HOGENOM" id="CLU_3050410_0_0_1"/>
<sequence length="54" mass="6358">MAFERKPASVTKARFFFDRPMLIDSGREKKESNSATYELWVTRGFVTFMLHHSC</sequence>
<gene>
    <name evidence="1" type="ORF">FOPG_10359</name>
</gene>
<proteinExistence type="predicted"/>
<dbReference type="AlphaFoldDB" id="X0HRX4"/>
<protein>
    <submittedName>
        <fullName evidence="1">Uncharacterized protein</fullName>
    </submittedName>
</protein>
<dbReference type="Proteomes" id="UP000030676">
    <property type="component" value="Unassembled WGS sequence"/>
</dbReference>
<organism evidence="1">
    <name type="scientific">Fusarium oxysporum f. sp. conglutinans race 2 54008</name>
    <dbReference type="NCBI Taxonomy" id="1089457"/>
    <lineage>
        <taxon>Eukaryota</taxon>
        <taxon>Fungi</taxon>
        <taxon>Dikarya</taxon>
        <taxon>Ascomycota</taxon>
        <taxon>Pezizomycotina</taxon>
        <taxon>Sordariomycetes</taxon>
        <taxon>Hypocreomycetidae</taxon>
        <taxon>Hypocreales</taxon>
        <taxon>Nectriaceae</taxon>
        <taxon>Fusarium</taxon>
        <taxon>Fusarium oxysporum species complex</taxon>
    </lineage>
</organism>
<evidence type="ECO:0000313" key="1">
    <source>
        <dbReference type="EMBL" id="EXL74621.1"/>
    </source>
</evidence>
<name>X0HRX4_FUSOX</name>
<reference evidence="1" key="2">
    <citation type="submission" date="2014-03" db="EMBL/GenBank/DDBJ databases">
        <title>The Genome Annotation of Fusarium oxysporum PHW808.</title>
        <authorList>
            <consortium name="The Broad Institute Genomics Platform"/>
            <person name="Ma L.-J."/>
            <person name="Corby-Kistler H."/>
            <person name="Broz K."/>
            <person name="Gale L.R."/>
            <person name="Jonkers W."/>
            <person name="O'Donnell K."/>
            <person name="Ploetz R."/>
            <person name="Steinberg C."/>
            <person name="Schwartz D.C."/>
            <person name="VanEtten H."/>
            <person name="Zhou S."/>
            <person name="Young S.K."/>
            <person name="Zeng Q."/>
            <person name="Gargeya S."/>
            <person name="Fitzgerald M."/>
            <person name="Abouelleil A."/>
            <person name="Alvarado L."/>
            <person name="Chapman S.B."/>
            <person name="Gainer-Dewar J."/>
            <person name="Goldberg J."/>
            <person name="Griggs A."/>
            <person name="Gujja S."/>
            <person name="Hansen M."/>
            <person name="Howarth C."/>
            <person name="Imamovic A."/>
            <person name="Ireland A."/>
            <person name="Larimer J."/>
            <person name="McCowan C."/>
            <person name="Murphy C."/>
            <person name="Pearson M."/>
            <person name="Poon T.W."/>
            <person name="Priest M."/>
            <person name="Roberts A."/>
            <person name="Saif S."/>
            <person name="Shea T."/>
            <person name="Sykes S."/>
            <person name="Wortman J."/>
            <person name="Nusbaum C."/>
            <person name="Birren B."/>
        </authorList>
    </citation>
    <scope>NUCLEOTIDE SEQUENCE</scope>
    <source>
        <strain evidence="1">54008</strain>
    </source>
</reference>
<accession>X0HRX4</accession>
<dbReference type="EMBL" id="KK033199">
    <property type="protein sequence ID" value="EXL74621.1"/>
    <property type="molecule type" value="Genomic_DNA"/>
</dbReference>